<keyword evidence="1" id="KW-0472">Membrane</keyword>
<dbReference type="AlphaFoldDB" id="X1CDZ8"/>
<feature type="transmembrane region" description="Helical" evidence="1">
    <location>
        <begin position="41"/>
        <end position="60"/>
    </location>
</feature>
<evidence type="ECO:0000313" key="2">
    <source>
        <dbReference type="EMBL" id="GAH06521.1"/>
    </source>
</evidence>
<feature type="transmembrane region" description="Helical" evidence="1">
    <location>
        <begin position="12"/>
        <end position="35"/>
    </location>
</feature>
<keyword evidence="1" id="KW-1133">Transmembrane helix</keyword>
<evidence type="ECO:0000256" key="1">
    <source>
        <dbReference type="SAM" id="Phobius"/>
    </source>
</evidence>
<sequence length="66" mass="7700">MEKENKYHKGLAVASWVYFILFELVLLLNLGMNVIDKHQFLHFNFPIGGVMLVLAIYYTVKIKSLK</sequence>
<accession>X1CDZ8</accession>
<proteinExistence type="predicted"/>
<dbReference type="EMBL" id="BART01034643">
    <property type="protein sequence ID" value="GAH06521.1"/>
    <property type="molecule type" value="Genomic_DNA"/>
</dbReference>
<reference evidence="2" key="1">
    <citation type="journal article" date="2014" name="Front. Microbiol.">
        <title>High frequency of phylogenetically diverse reductive dehalogenase-homologous genes in deep subseafloor sedimentary metagenomes.</title>
        <authorList>
            <person name="Kawai M."/>
            <person name="Futagami T."/>
            <person name="Toyoda A."/>
            <person name="Takaki Y."/>
            <person name="Nishi S."/>
            <person name="Hori S."/>
            <person name="Arai W."/>
            <person name="Tsubouchi T."/>
            <person name="Morono Y."/>
            <person name="Uchiyama I."/>
            <person name="Ito T."/>
            <person name="Fujiyama A."/>
            <person name="Inagaki F."/>
            <person name="Takami H."/>
        </authorList>
    </citation>
    <scope>NUCLEOTIDE SEQUENCE</scope>
    <source>
        <strain evidence="2">Expedition CK06-06</strain>
    </source>
</reference>
<gene>
    <name evidence="2" type="ORF">S01H4_59140</name>
</gene>
<name>X1CDZ8_9ZZZZ</name>
<organism evidence="2">
    <name type="scientific">marine sediment metagenome</name>
    <dbReference type="NCBI Taxonomy" id="412755"/>
    <lineage>
        <taxon>unclassified sequences</taxon>
        <taxon>metagenomes</taxon>
        <taxon>ecological metagenomes</taxon>
    </lineage>
</organism>
<keyword evidence="1" id="KW-0812">Transmembrane</keyword>
<comment type="caution">
    <text evidence="2">The sequence shown here is derived from an EMBL/GenBank/DDBJ whole genome shotgun (WGS) entry which is preliminary data.</text>
</comment>
<protein>
    <submittedName>
        <fullName evidence="2">Uncharacterized protein</fullName>
    </submittedName>
</protein>